<keyword evidence="1" id="KW-1133">Transmembrane helix</keyword>
<dbReference type="InterPro" id="IPR003675">
    <property type="entry name" value="Rce1/LyrA-like_dom"/>
</dbReference>
<feature type="transmembrane region" description="Helical" evidence="1">
    <location>
        <begin position="169"/>
        <end position="189"/>
    </location>
</feature>
<evidence type="ECO:0000313" key="3">
    <source>
        <dbReference type="EMBL" id="MBX7457780.1"/>
    </source>
</evidence>
<accession>A0ABS7J0D9</accession>
<dbReference type="EMBL" id="JAIGNK010000002">
    <property type="protein sequence ID" value="MBX7457780.1"/>
    <property type="molecule type" value="Genomic_DNA"/>
</dbReference>
<sequence>MKLAFDAIGKLPDWAQKTLVLLPAVPLLLPSDLTAPLWLGGTALILWLSRSAREAVFSMVYRNIWVTLAIGLLVGSFVGLALNPLMDGFAEAITGTTIDLSQFADVEGNDGAFIELLIVAMLFGGVVEEIAFRGFFVGWGTRLFGMKAAVPLILLSSVAFGVGHLYQDLAGGVSTGIFALMMGALYIAFDRKLLPVILIHAVSNFWGVLEIYRYGV</sequence>
<keyword evidence="3" id="KW-0378">Hydrolase</keyword>
<keyword evidence="1" id="KW-0472">Membrane</keyword>
<keyword evidence="3" id="KW-0645">Protease</keyword>
<proteinExistence type="predicted"/>
<feature type="transmembrane region" description="Helical" evidence="1">
    <location>
        <begin position="144"/>
        <end position="163"/>
    </location>
</feature>
<feature type="transmembrane region" description="Helical" evidence="1">
    <location>
        <begin position="20"/>
        <end position="48"/>
    </location>
</feature>
<dbReference type="GO" id="GO:0008237">
    <property type="term" value="F:metallopeptidase activity"/>
    <property type="evidence" value="ECO:0007669"/>
    <property type="project" value="UniProtKB-KW"/>
</dbReference>
<dbReference type="InterPro" id="IPR052710">
    <property type="entry name" value="CAAX_protease"/>
</dbReference>
<dbReference type="PANTHER" id="PTHR36435">
    <property type="entry name" value="SLR1288 PROTEIN"/>
    <property type="match status" value="1"/>
</dbReference>
<dbReference type="PANTHER" id="PTHR36435:SF1">
    <property type="entry name" value="CAAX AMINO TERMINAL PROTEASE FAMILY PROTEIN"/>
    <property type="match status" value="1"/>
</dbReference>
<dbReference type="Proteomes" id="UP000783253">
    <property type="component" value="Unassembled WGS sequence"/>
</dbReference>
<evidence type="ECO:0000313" key="4">
    <source>
        <dbReference type="Proteomes" id="UP000783253"/>
    </source>
</evidence>
<evidence type="ECO:0000256" key="1">
    <source>
        <dbReference type="SAM" id="Phobius"/>
    </source>
</evidence>
<comment type="caution">
    <text evidence="3">The sequence shown here is derived from an EMBL/GenBank/DDBJ whole genome shotgun (WGS) entry which is preliminary data.</text>
</comment>
<protein>
    <submittedName>
        <fullName evidence="3">CPBP family intramembrane metalloprotease</fullName>
    </submittedName>
</protein>
<feature type="transmembrane region" description="Helical" evidence="1">
    <location>
        <begin position="112"/>
        <end position="132"/>
    </location>
</feature>
<gene>
    <name evidence="3" type="ORF">K3152_05940</name>
</gene>
<keyword evidence="1" id="KW-0812">Transmembrane</keyword>
<feature type="transmembrane region" description="Helical" evidence="1">
    <location>
        <begin position="60"/>
        <end position="82"/>
    </location>
</feature>
<dbReference type="Pfam" id="PF02517">
    <property type="entry name" value="Rce1-like"/>
    <property type="match status" value="1"/>
</dbReference>
<organism evidence="3 4">
    <name type="scientific">Qipengyuania polymorpha</name>
    <dbReference type="NCBI Taxonomy" id="2867234"/>
    <lineage>
        <taxon>Bacteria</taxon>
        <taxon>Pseudomonadati</taxon>
        <taxon>Pseudomonadota</taxon>
        <taxon>Alphaproteobacteria</taxon>
        <taxon>Sphingomonadales</taxon>
        <taxon>Erythrobacteraceae</taxon>
        <taxon>Qipengyuania</taxon>
    </lineage>
</organism>
<keyword evidence="4" id="KW-1185">Reference proteome</keyword>
<reference evidence="3 4" key="1">
    <citation type="submission" date="2021-08" db="EMBL/GenBank/DDBJ databases">
        <title>Comparative Genomics Analysis of the Genus Qipengyuania Reveals Extensive Genetic Diversity and Metabolic Versatility, Including the Description of Fifteen Novel Species.</title>
        <authorList>
            <person name="Liu Y."/>
        </authorList>
    </citation>
    <scope>NUCLEOTIDE SEQUENCE [LARGE SCALE GENOMIC DNA]</scope>
    <source>
        <strain evidence="3 4">1NDH17</strain>
    </source>
</reference>
<keyword evidence="3" id="KW-0482">Metalloprotease</keyword>
<name>A0ABS7J0D9_9SPHN</name>
<dbReference type="RefSeq" id="WP_221573211.1">
    <property type="nucleotide sequence ID" value="NZ_JAIGNK010000002.1"/>
</dbReference>
<feature type="domain" description="CAAX prenyl protease 2/Lysostaphin resistance protein A-like" evidence="2">
    <location>
        <begin position="114"/>
        <end position="205"/>
    </location>
</feature>
<evidence type="ECO:0000259" key="2">
    <source>
        <dbReference type="Pfam" id="PF02517"/>
    </source>
</evidence>